<evidence type="ECO:0000256" key="3">
    <source>
        <dbReference type="ARBA" id="ARBA00022989"/>
    </source>
</evidence>
<dbReference type="PANTHER" id="PTHR36926">
    <property type="entry name" value="COLICIN V PRODUCTION PROTEIN"/>
    <property type="match status" value="1"/>
</dbReference>
<reference evidence="6 7" key="1">
    <citation type="submission" date="2017-11" db="EMBL/GenBank/DDBJ databases">
        <title>Complete genome sequence of Sphingomonas sp. Strain Cra20, a psychrotolerant potential plant growth promoting rhizobacteria.</title>
        <authorList>
            <person name="Luo Y."/>
        </authorList>
    </citation>
    <scope>NUCLEOTIDE SEQUENCE [LARGE SCALE GENOMIC DNA]</scope>
    <source>
        <strain evidence="6 7">Cra20</strain>
    </source>
</reference>
<evidence type="ECO:0000256" key="5">
    <source>
        <dbReference type="SAM" id="Phobius"/>
    </source>
</evidence>
<feature type="transmembrane region" description="Helical" evidence="5">
    <location>
        <begin position="53"/>
        <end position="80"/>
    </location>
</feature>
<dbReference type="KEGG" id="sphc:CVN68_00645"/>
<dbReference type="InterPro" id="IPR052719">
    <property type="entry name" value="CvpA-like"/>
</dbReference>
<dbReference type="Proteomes" id="UP000229081">
    <property type="component" value="Chromosome"/>
</dbReference>
<dbReference type="PANTHER" id="PTHR36926:SF1">
    <property type="entry name" value="COLICIN V PRODUCTION PROTEIN"/>
    <property type="match status" value="1"/>
</dbReference>
<sequence length="184" mass="19054">MSLTGLDIVVLLAIGGAAVLGFIRGFVTEVLALGAWLAVVLVLKLFHSPLAEFMASAVGTAQGGAVLAFAILSGATYFAGRMIANTIGARMRDSFLGPIDRALGFGFGALKGLVLVSVGFLLLVLVFDTVGGGPDGRPDWITHSTTYPLLDKSSATVADFVDRRRKGEPVFGGNEAEPEGNTAN</sequence>
<dbReference type="AlphaFoldDB" id="A0A2K8M9X4"/>
<gene>
    <name evidence="6" type="ORF">CVN68_00645</name>
</gene>
<evidence type="ECO:0000313" key="6">
    <source>
        <dbReference type="EMBL" id="ATY30680.1"/>
    </source>
</evidence>
<accession>A0A2K8M9X4</accession>
<dbReference type="GO" id="GO:0016020">
    <property type="term" value="C:membrane"/>
    <property type="evidence" value="ECO:0007669"/>
    <property type="project" value="UniProtKB-SubCell"/>
</dbReference>
<feature type="transmembrane region" description="Helical" evidence="5">
    <location>
        <begin position="101"/>
        <end position="127"/>
    </location>
</feature>
<keyword evidence="3 5" id="KW-1133">Transmembrane helix</keyword>
<dbReference type="Pfam" id="PF02674">
    <property type="entry name" value="Colicin_V"/>
    <property type="match status" value="1"/>
</dbReference>
<proteinExistence type="predicted"/>
<name>A0A2K8M9X4_9SPHN</name>
<evidence type="ECO:0000256" key="4">
    <source>
        <dbReference type="ARBA" id="ARBA00023136"/>
    </source>
</evidence>
<dbReference type="InterPro" id="IPR003825">
    <property type="entry name" value="Colicin-V_CvpA"/>
</dbReference>
<keyword evidence="2 5" id="KW-0812">Transmembrane</keyword>
<organism evidence="6 7">
    <name type="scientific">Sphingomonas psychrotolerans</name>
    <dbReference type="NCBI Taxonomy" id="1327635"/>
    <lineage>
        <taxon>Bacteria</taxon>
        <taxon>Pseudomonadati</taxon>
        <taxon>Pseudomonadota</taxon>
        <taxon>Alphaproteobacteria</taxon>
        <taxon>Sphingomonadales</taxon>
        <taxon>Sphingomonadaceae</taxon>
        <taxon>Sphingomonas</taxon>
    </lineage>
</organism>
<evidence type="ECO:0000313" key="7">
    <source>
        <dbReference type="Proteomes" id="UP000229081"/>
    </source>
</evidence>
<comment type="subcellular location">
    <subcellularLocation>
        <location evidence="1">Membrane</location>
        <topology evidence="1">Multi-pass membrane protein</topology>
    </subcellularLocation>
</comment>
<dbReference type="EMBL" id="CP024923">
    <property type="protein sequence ID" value="ATY30680.1"/>
    <property type="molecule type" value="Genomic_DNA"/>
</dbReference>
<dbReference type="OrthoDB" id="9806894at2"/>
<keyword evidence="7" id="KW-1185">Reference proteome</keyword>
<dbReference type="RefSeq" id="WP_100280495.1">
    <property type="nucleotide sequence ID" value="NZ_CP024923.1"/>
</dbReference>
<dbReference type="GO" id="GO:0009403">
    <property type="term" value="P:toxin biosynthetic process"/>
    <property type="evidence" value="ECO:0007669"/>
    <property type="project" value="InterPro"/>
</dbReference>
<keyword evidence="4 5" id="KW-0472">Membrane</keyword>
<protein>
    <submittedName>
        <fullName evidence="6">Colicin V production protein</fullName>
    </submittedName>
</protein>
<evidence type="ECO:0000256" key="1">
    <source>
        <dbReference type="ARBA" id="ARBA00004141"/>
    </source>
</evidence>
<feature type="transmembrane region" description="Helical" evidence="5">
    <location>
        <begin position="30"/>
        <end position="47"/>
    </location>
</feature>
<feature type="transmembrane region" description="Helical" evidence="5">
    <location>
        <begin position="6"/>
        <end position="23"/>
    </location>
</feature>
<evidence type="ECO:0000256" key="2">
    <source>
        <dbReference type="ARBA" id="ARBA00022692"/>
    </source>
</evidence>